<proteinExistence type="inferred from homology"/>
<dbReference type="RefSeq" id="WP_227577656.1">
    <property type="nucleotide sequence ID" value="NZ_CP101987.1"/>
</dbReference>
<keyword evidence="6" id="KW-0378">Hydrolase</keyword>
<evidence type="ECO:0000256" key="8">
    <source>
        <dbReference type="ARBA" id="ARBA00023008"/>
    </source>
</evidence>
<comment type="catalytic activity">
    <reaction evidence="10">
        <text>adenosine + phosphate = alpha-D-ribose 1-phosphate + adenine</text>
        <dbReference type="Rhea" id="RHEA:27642"/>
        <dbReference type="ChEBI" id="CHEBI:16335"/>
        <dbReference type="ChEBI" id="CHEBI:16708"/>
        <dbReference type="ChEBI" id="CHEBI:43474"/>
        <dbReference type="ChEBI" id="CHEBI:57720"/>
        <dbReference type="EC" id="2.4.2.1"/>
    </reaction>
    <physiologicalReaction direction="left-to-right" evidence="10">
        <dbReference type="Rhea" id="RHEA:27643"/>
    </physiologicalReaction>
</comment>
<dbReference type="InterPro" id="IPR011324">
    <property type="entry name" value="Cytotoxic_necrot_fac-like_cat"/>
</dbReference>
<dbReference type="Pfam" id="PF02578">
    <property type="entry name" value="Cu-oxidase_4"/>
    <property type="match status" value="1"/>
</dbReference>
<dbReference type="NCBIfam" id="TIGR00726">
    <property type="entry name" value="peptidoglycan editing factor PgeF"/>
    <property type="match status" value="1"/>
</dbReference>
<sequence length="263" mass="26672">MQERPGPLDDVPLHVVGLGPGVLAGFTSRAGGTSVGPWRGLDLGLQVGDDPDAVTAHRRALEHRVGVRVVFATQVHGARVVRVPQEVVDGTRADGLVTRSADVAVAVYVADCAPVLLADPVARVVAAAHAGRQGLVAGVLQATVDAMVRDGADPARVAAAIGPCIAGTSYEVPAAMRDEVAAVVPEAACLTPAGTPAVDLAAGVRAVLLRCGLAPSAVHVDGRDTYRDAALYSHRRAVHDGIGATGRFAGVVRLLDTPGVASG</sequence>
<evidence type="ECO:0000256" key="2">
    <source>
        <dbReference type="ARBA" id="ARBA00003215"/>
    </source>
</evidence>
<keyword evidence="8" id="KW-0186">Copper</keyword>
<evidence type="ECO:0000256" key="11">
    <source>
        <dbReference type="ARBA" id="ARBA00049893"/>
    </source>
</evidence>
<dbReference type="PANTHER" id="PTHR30616">
    <property type="entry name" value="UNCHARACTERIZED PROTEIN YFIH"/>
    <property type="match status" value="1"/>
</dbReference>
<dbReference type="EMBL" id="CP101987">
    <property type="protein sequence ID" value="UUI73349.1"/>
    <property type="molecule type" value="Genomic_DNA"/>
</dbReference>
<keyword evidence="7" id="KW-0862">Zinc</keyword>
<keyword evidence="5" id="KW-0479">Metal-binding</keyword>
<keyword evidence="4" id="KW-0808">Transferase</keyword>
<name>A0ABY5KSY9_9CELL</name>
<organism evidence="13 14">
    <name type="scientific">Cellulomonas xiejunii</name>
    <dbReference type="NCBI Taxonomy" id="2968083"/>
    <lineage>
        <taxon>Bacteria</taxon>
        <taxon>Bacillati</taxon>
        <taxon>Actinomycetota</taxon>
        <taxon>Actinomycetes</taxon>
        <taxon>Micrococcales</taxon>
        <taxon>Cellulomonadaceae</taxon>
        <taxon>Cellulomonas</taxon>
    </lineage>
</organism>
<dbReference type="InterPro" id="IPR003730">
    <property type="entry name" value="Cu_polyphenol_OxRdtase"/>
</dbReference>
<comment type="catalytic activity">
    <reaction evidence="1">
        <text>inosine + phosphate = alpha-D-ribose 1-phosphate + hypoxanthine</text>
        <dbReference type="Rhea" id="RHEA:27646"/>
        <dbReference type="ChEBI" id="CHEBI:17368"/>
        <dbReference type="ChEBI" id="CHEBI:17596"/>
        <dbReference type="ChEBI" id="CHEBI:43474"/>
        <dbReference type="ChEBI" id="CHEBI:57720"/>
        <dbReference type="EC" id="2.4.2.1"/>
    </reaction>
    <physiologicalReaction direction="left-to-right" evidence="1">
        <dbReference type="Rhea" id="RHEA:27647"/>
    </physiologicalReaction>
</comment>
<evidence type="ECO:0000256" key="7">
    <source>
        <dbReference type="ARBA" id="ARBA00022833"/>
    </source>
</evidence>
<comment type="catalytic activity">
    <reaction evidence="9">
        <text>adenosine + H2O + H(+) = inosine + NH4(+)</text>
        <dbReference type="Rhea" id="RHEA:24408"/>
        <dbReference type="ChEBI" id="CHEBI:15377"/>
        <dbReference type="ChEBI" id="CHEBI:15378"/>
        <dbReference type="ChEBI" id="CHEBI:16335"/>
        <dbReference type="ChEBI" id="CHEBI:17596"/>
        <dbReference type="ChEBI" id="CHEBI:28938"/>
        <dbReference type="EC" id="3.5.4.4"/>
    </reaction>
    <physiologicalReaction direction="left-to-right" evidence="9">
        <dbReference type="Rhea" id="RHEA:24409"/>
    </physiologicalReaction>
</comment>
<evidence type="ECO:0000256" key="12">
    <source>
        <dbReference type="RuleBase" id="RU361274"/>
    </source>
</evidence>
<dbReference type="SUPFAM" id="SSF64438">
    <property type="entry name" value="CNF1/YfiH-like putative cysteine hydrolases"/>
    <property type="match status" value="1"/>
</dbReference>
<protein>
    <recommendedName>
        <fullName evidence="12">Purine nucleoside phosphorylase</fullName>
    </recommendedName>
</protein>
<accession>A0ABY5KSY9</accession>
<evidence type="ECO:0000256" key="5">
    <source>
        <dbReference type="ARBA" id="ARBA00022723"/>
    </source>
</evidence>
<comment type="similarity">
    <text evidence="3 12">Belongs to the purine nucleoside phosphorylase YfiH/LACC1 family.</text>
</comment>
<dbReference type="InterPro" id="IPR038371">
    <property type="entry name" value="Cu_polyphenol_OxRdtase_sf"/>
</dbReference>
<comment type="function">
    <text evidence="2">Purine nucleoside enzyme that catalyzes the phosphorolysis of adenosine and inosine nucleosides, yielding D-ribose 1-phosphate and the respective free bases, adenine and hypoxanthine. Also catalyzes the phosphorolysis of S-methyl-5'-thioadenosine into adenine and S-methyl-5-thio-alpha-D-ribose 1-phosphate. Also has adenosine deaminase activity.</text>
</comment>
<reference evidence="13 14" key="1">
    <citation type="submission" date="2022-07" db="EMBL/GenBank/DDBJ databases">
        <title>Novel species in genus cellulomonas.</title>
        <authorList>
            <person name="Ye L."/>
        </authorList>
    </citation>
    <scope>NUCLEOTIDE SEQUENCE [LARGE SCALE GENOMIC DNA]</scope>
    <source>
        <strain evidence="14">zg-B89</strain>
    </source>
</reference>
<evidence type="ECO:0000256" key="9">
    <source>
        <dbReference type="ARBA" id="ARBA00047989"/>
    </source>
</evidence>
<evidence type="ECO:0000256" key="4">
    <source>
        <dbReference type="ARBA" id="ARBA00022679"/>
    </source>
</evidence>
<evidence type="ECO:0000256" key="3">
    <source>
        <dbReference type="ARBA" id="ARBA00007353"/>
    </source>
</evidence>
<evidence type="ECO:0000313" key="14">
    <source>
        <dbReference type="Proteomes" id="UP001316384"/>
    </source>
</evidence>
<dbReference type="Proteomes" id="UP001316384">
    <property type="component" value="Chromosome"/>
</dbReference>
<evidence type="ECO:0000256" key="1">
    <source>
        <dbReference type="ARBA" id="ARBA00000553"/>
    </source>
</evidence>
<comment type="catalytic activity">
    <reaction evidence="11">
        <text>S-methyl-5'-thioadenosine + phosphate = 5-(methylsulfanyl)-alpha-D-ribose 1-phosphate + adenine</text>
        <dbReference type="Rhea" id="RHEA:11852"/>
        <dbReference type="ChEBI" id="CHEBI:16708"/>
        <dbReference type="ChEBI" id="CHEBI:17509"/>
        <dbReference type="ChEBI" id="CHEBI:43474"/>
        <dbReference type="ChEBI" id="CHEBI:58533"/>
        <dbReference type="EC" id="2.4.2.28"/>
    </reaction>
    <physiologicalReaction direction="left-to-right" evidence="11">
        <dbReference type="Rhea" id="RHEA:11853"/>
    </physiologicalReaction>
</comment>
<dbReference type="PANTHER" id="PTHR30616:SF2">
    <property type="entry name" value="PURINE NUCLEOSIDE PHOSPHORYLASE LACC1"/>
    <property type="match status" value="1"/>
</dbReference>
<evidence type="ECO:0000256" key="6">
    <source>
        <dbReference type="ARBA" id="ARBA00022801"/>
    </source>
</evidence>
<keyword evidence="14" id="KW-1185">Reference proteome</keyword>
<evidence type="ECO:0000256" key="10">
    <source>
        <dbReference type="ARBA" id="ARBA00048968"/>
    </source>
</evidence>
<dbReference type="Gene3D" id="3.60.140.10">
    <property type="entry name" value="CNF1/YfiH-like putative cysteine hydrolases"/>
    <property type="match status" value="1"/>
</dbReference>
<dbReference type="CDD" id="cd16833">
    <property type="entry name" value="YfiH"/>
    <property type="match status" value="1"/>
</dbReference>
<gene>
    <name evidence="13" type="primary">pgeF</name>
    <name evidence="13" type="ORF">NP048_07945</name>
</gene>
<evidence type="ECO:0000313" key="13">
    <source>
        <dbReference type="EMBL" id="UUI73349.1"/>
    </source>
</evidence>